<dbReference type="EMBL" id="LXQA010264363">
    <property type="protein sequence ID" value="MCI39163.1"/>
    <property type="molecule type" value="Genomic_DNA"/>
</dbReference>
<keyword evidence="1" id="KW-0732">Signal</keyword>
<reference evidence="2 3" key="1">
    <citation type="journal article" date="2018" name="Front. Plant Sci.">
        <title>Red Clover (Trifolium pratense) and Zigzag Clover (T. medium) - A Picture of Genomic Similarities and Differences.</title>
        <authorList>
            <person name="Dluhosova J."/>
            <person name="Istvanek J."/>
            <person name="Nedelnik J."/>
            <person name="Repkova J."/>
        </authorList>
    </citation>
    <scope>NUCLEOTIDE SEQUENCE [LARGE SCALE GENOMIC DNA]</scope>
    <source>
        <strain evidence="3">cv. 10/8</strain>
        <tissue evidence="2">Leaf</tissue>
    </source>
</reference>
<evidence type="ECO:0008006" key="4">
    <source>
        <dbReference type="Google" id="ProtNLM"/>
    </source>
</evidence>
<dbReference type="AlphaFoldDB" id="A0A392RRC0"/>
<evidence type="ECO:0000256" key="1">
    <source>
        <dbReference type="SAM" id="SignalP"/>
    </source>
</evidence>
<sequence>MIRPSLLSKMRLALLPLLLEDPSVNTVQLVHRSTFPGVSFAKKSANTCAFSAFRGSKEMSNSDSSTDHLVIRPA</sequence>
<proteinExistence type="predicted"/>
<dbReference type="Proteomes" id="UP000265520">
    <property type="component" value="Unassembled WGS sequence"/>
</dbReference>
<feature type="signal peptide" evidence="1">
    <location>
        <begin position="1"/>
        <end position="26"/>
    </location>
</feature>
<feature type="non-terminal residue" evidence="2">
    <location>
        <position position="74"/>
    </location>
</feature>
<organism evidence="2 3">
    <name type="scientific">Trifolium medium</name>
    <dbReference type="NCBI Taxonomy" id="97028"/>
    <lineage>
        <taxon>Eukaryota</taxon>
        <taxon>Viridiplantae</taxon>
        <taxon>Streptophyta</taxon>
        <taxon>Embryophyta</taxon>
        <taxon>Tracheophyta</taxon>
        <taxon>Spermatophyta</taxon>
        <taxon>Magnoliopsida</taxon>
        <taxon>eudicotyledons</taxon>
        <taxon>Gunneridae</taxon>
        <taxon>Pentapetalae</taxon>
        <taxon>rosids</taxon>
        <taxon>fabids</taxon>
        <taxon>Fabales</taxon>
        <taxon>Fabaceae</taxon>
        <taxon>Papilionoideae</taxon>
        <taxon>50 kb inversion clade</taxon>
        <taxon>NPAAA clade</taxon>
        <taxon>Hologalegina</taxon>
        <taxon>IRL clade</taxon>
        <taxon>Trifolieae</taxon>
        <taxon>Trifolium</taxon>
    </lineage>
</organism>
<comment type="caution">
    <text evidence="2">The sequence shown here is derived from an EMBL/GenBank/DDBJ whole genome shotgun (WGS) entry which is preliminary data.</text>
</comment>
<evidence type="ECO:0000313" key="2">
    <source>
        <dbReference type="EMBL" id="MCI39163.1"/>
    </source>
</evidence>
<accession>A0A392RRC0</accession>
<protein>
    <recommendedName>
        <fullName evidence="4">Secreted protein</fullName>
    </recommendedName>
</protein>
<feature type="chain" id="PRO_5017184386" description="Secreted protein" evidence="1">
    <location>
        <begin position="27"/>
        <end position="74"/>
    </location>
</feature>
<evidence type="ECO:0000313" key="3">
    <source>
        <dbReference type="Proteomes" id="UP000265520"/>
    </source>
</evidence>
<name>A0A392RRC0_9FABA</name>
<keyword evidence="3" id="KW-1185">Reference proteome</keyword>